<protein>
    <submittedName>
        <fullName evidence="1">Uncharacterized protein</fullName>
    </submittedName>
</protein>
<accession>A0AAD7SKF9</accession>
<comment type="caution">
    <text evidence="1">The sequence shown here is derived from an EMBL/GenBank/DDBJ whole genome shotgun (WGS) entry which is preliminary data.</text>
</comment>
<sequence length="95" mass="10614">MMQPAGGALGEEKQLHASLWPPLLCSDSLQRSQKSASLMKSRSPLLLRAPRTHWALRRRWSAGHLFHRAMRRAAQLRTPSARSGVVTEAVMAETE</sequence>
<organism evidence="1 2">
    <name type="scientific">Aldrovandia affinis</name>
    <dbReference type="NCBI Taxonomy" id="143900"/>
    <lineage>
        <taxon>Eukaryota</taxon>
        <taxon>Metazoa</taxon>
        <taxon>Chordata</taxon>
        <taxon>Craniata</taxon>
        <taxon>Vertebrata</taxon>
        <taxon>Euteleostomi</taxon>
        <taxon>Actinopterygii</taxon>
        <taxon>Neopterygii</taxon>
        <taxon>Teleostei</taxon>
        <taxon>Notacanthiformes</taxon>
        <taxon>Halosauridae</taxon>
        <taxon>Aldrovandia</taxon>
    </lineage>
</organism>
<dbReference type="EMBL" id="JAINUG010000056">
    <property type="protein sequence ID" value="KAJ8403702.1"/>
    <property type="molecule type" value="Genomic_DNA"/>
</dbReference>
<name>A0AAD7SKF9_9TELE</name>
<gene>
    <name evidence="1" type="ORF">AAFF_G00345700</name>
</gene>
<reference evidence="1" key="1">
    <citation type="journal article" date="2023" name="Science">
        <title>Genome structures resolve the early diversification of teleost fishes.</title>
        <authorList>
            <person name="Parey E."/>
            <person name="Louis A."/>
            <person name="Montfort J."/>
            <person name="Bouchez O."/>
            <person name="Roques C."/>
            <person name="Iampietro C."/>
            <person name="Lluch J."/>
            <person name="Castinel A."/>
            <person name="Donnadieu C."/>
            <person name="Desvignes T."/>
            <person name="Floi Bucao C."/>
            <person name="Jouanno E."/>
            <person name="Wen M."/>
            <person name="Mejri S."/>
            <person name="Dirks R."/>
            <person name="Jansen H."/>
            <person name="Henkel C."/>
            <person name="Chen W.J."/>
            <person name="Zahm M."/>
            <person name="Cabau C."/>
            <person name="Klopp C."/>
            <person name="Thompson A.W."/>
            <person name="Robinson-Rechavi M."/>
            <person name="Braasch I."/>
            <person name="Lecointre G."/>
            <person name="Bobe J."/>
            <person name="Postlethwait J.H."/>
            <person name="Berthelot C."/>
            <person name="Roest Crollius H."/>
            <person name="Guiguen Y."/>
        </authorList>
    </citation>
    <scope>NUCLEOTIDE SEQUENCE</scope>
    <source>
        <strain evidence="1">NC1722</strain>
    </source>
</reference>
<dbReference type="Proteomes" id="UP001221898">
    <property type="component" value="Unassembled WGS sequence"/>
</dbReference>
<dbReference type="AlphaFoldDB" id="A0AAD7SKF9"/>
<keyword evidence="2" id="KW-1185">Reference proteome</keyword>
<evidence type="ECO:0000313" key="2">
    <source>
        <dbReference type="Proteomes" id="UP001221898"/>
    </source>
</evidence>
<evidence type="ECO:0000313" key="1">
    <source>
        <dbReference type="EMBL" id="KAJ8403702.1"/>
    </source>
</evidence>
<proteinExistence type="predicted"/>